<comment type="subcellular location">
    <subcellularLocation>
        <location evidence="1">Nucleus</location>
    </subcellularLocation>
</comment>
<dbReference type="InterPro" id="IPR001138">
    <property type="entry name" value="Zn2Cys6_DnaBD"/>
</dbReference>
<evidence type="ECO:0000256" key="2">
    <source>
        <dbReference type="ARBA" id="ARBA00022723"/>
    </source>
</evidence>
<dbReference type="OrthoDB" id="3365636at2759"/>
<keyword evidence="5" id="KW-0804">Transcription</keyword>
<reference evidence="9" key="1">
    <citation type="journal article" date="2020" name="Stud. Mycol.">
        <title>101 Dothideomycetes genomes: a test case for predicting lifestyles and emergence of pathogens.</title>
        <authorList>
            <person name="Haridas S."/>
            <person name="Albert R."/>
            <person name="Binder M."/>
            <person name="Bloem J."/>
            <person name="Labutti K."/>
            <person name="Salamov A."/>
            <person name="Andreopoulos B."/>
            <person name="Baker S."/>
            <person name="Barry K."/>
            <person name="Bills G."/>
            <person name="Bluhm B."/>
            <person name="Cannon C."/>
            <person name="Castanera R."/>
            <person name="Culley D."/>
            <person name="Daum C."/>
            <person name="Ezra D."/>
            <person name="Gonzalez J."/>
            <person name="Henrissat B."/>
            <person name="Kuo A."/>
            <person name="Liang C."/>
            <person name="Lipzen A."/>
            <person name="Lutzoni F."/>
            <person name="Magnuson J."/>
            <person name="Mondo S."/>
            <person name="Nolan M."/>
            <person name="Ohm R."/>
            <person name="Pangilinan J."/>
            <person name="Park H.-J."/>
            <person name="Ramirez L."/>
            <person name="Alfaro M."/>
            <person name="Sun H."/>
            <person name="Tritt A."/>
            <person name="Yoshinaga Y."/>
            <person name="Zwiers L.-H."/>
            <person name="Turgeon B."/>
            <person name="Goodwin S."/>
            <person name="Spatafora J."/>
            <person name="Crous P."/>
            <person name="Grigoriev I."/>
        </authorList>
    </citation>
    <scope>NUCLEOTIDE SEQUENCE</scope>
    <source>
        <strain evidence="9">HMLAC05119</strain>
    </source>
</reference>
<evidence type="ECO:0000256" key="5">
    <source>
        <dbReference type="ARBA" id="ARBA00023163"/>
    </source>
</evidence>
<protein>
    <recommendedName>
        <fullName evidence="8">Zn(2)-C6 fungal-type domain-containing protein</fullName>
    </recommendedName>
</protein>
<keyword evidence="10" id="KW-1185">Reference proteome</keyword>
<keyword evidence="4" id="KW-0238">DNA-binding</keyword>
<dbReference type="GO" id="GO:0000976">
    <property type="term" value="F:transcription cis-regulatory region binding"/>
    <property type="evidence" value="ECO:0007669"/>
    <property type="project" value="TreeGrafter"/>
</dbReference>
<evidence type="ECO:0000259" key="8">
    <source>
        <dbReference type="PROSITE" id="PS50048"/>
    </source>
</evidence>
<feature type="domain" description="Zn(2)-C6 fungal-type" evidence="8">
    <location>
        <begin position="17"/>
        <end position="48"/>
    </location>
</feature>
<accession>A0A6A5QHY2</accession>
<dbReference type="EMBL" id="ML979137">
    <property type="protein sequence ID" value="KAF1914430.1"/>
    <property type="molecule type" value="Genomic_DNA"/>
</dbReference>
<dbReference type="InterPro" id="IPR036864">
    <property type="entry name" value="Zn2-C6_fun-type_DNA-bd_sf"/>
</dbReference>
<dbReference type="Proteomes" id="UP000800096">
    <property type="component" value="Unassembled WGS sequence"/>
</dbReference>
<dbReference type="GO" id="GO:0006351">
    <property type="term" value="P:DNA-templated transcription"/>
    <property type="evidence" value="ECO:0007669"/>
    <property type="project" value="InterPro"/>
</dbReference>
<proteinExistence type="predicted"/>
<dbReference type="InterPro" id="IPR007219">
    <property type="entry name" value="XnlR_reg_dom"/>
</dbReference>
<dbReference type="GO" id="GO:0008270">
    <property type="term" value="F:zinc ion binding"/>
    <property type="evidence" value="ECO:0007669"/>
    <property type="project" value="InterPro"/>
</dbReference>
<dbReference type="InterPro" id="IPR051089">
    <property type="entry name" value="prtT"/>
</dbReference>
<dbReference type="CDD" id="cd12148">
    <property type="entry name" value="fungal_TF_MHR"/>
    <property type="match status" value="1"/>
</dbReference>
<evidence type="ECO:0000256" key="7">
    <source>
        <dbReference type="SAM" id="MobiDB-lite"/>
    </source>
</evidence>
<dbReference type="Gene3D" id="4.10.240.10">
    <property type="entry name" value="Zn(2)-C6 fungal-type DNA-binding domain"/>
    <property type="match status" value="1"/>
</dbReference>
<evidence type="ECO:0000256" key="3">
    <source>
        <dbReference type="ARBA" id="ARBA00023015"/>
    </source>
</evidence>
<evidence type="ECO:0000313" key="10">
    <source>
        <dbReference type="Proteomes" id="UP000800096"/>
    </source>
</evidence>
<gene>
    <name evidence="9" type="ORF">BDU57DRAFT_519430</name>
</gene>
<dbReference type="SMART" id="SM00066">
    <property type="entry name" value="GAL4"/>
    <property type="match status" value="1"/>
</dbReference>
<evidence type="ECO:0000256" key="4">
    <source>
        <dbReference type="ARBA" id="ARBA00023125"/>
    </source>
</evidence>
<dbReference type="PROSITE" id="PS50048">
    <property type="entry name" value="ZN2_CY6_FUNGAL_2"/>
    <property type="match status" value="1"/>
</dbReference>
<feature type="region of interest" description="Disordered" evidence="7">
    <location>
        <begin position="74"/>
        <end position="93"/>
    </location>
</feature>
<dbReference type="PANTHER" id="PTHR31845:SF39">
    <property type="entry name" value="TRANSCRIPTION FACTOR PBCR-RELATED"/>
    <property type="match status" value="1"/>
</dbReference>
<dbReference type="Pfam" id="PF00172">
    <property type="entry name" value="Zn_clus"/>
    <property type="match status" value="1"/>
</dbReference>
<dbReference type="Pfam" id="PF04082">
    <property type="entry name" value="Fungal_trans"/>
    <property type="match status" value="1"/>
</dbReference>
<keyword evidence="6" id="KW-0539">Nucleus</keyword>
<dbReference type="GO" id="GO:0005634">
    <property type="term" value="C:nucleus"/>
    <property type="evidence" value="ECO:0007669"/>
    <property type="project" value="UniProtKB-SubCell"/>
</dbReference>
<dbReference type="SUPFAM" id="SSF57701">
    <property type="entry name" value="Zn2/Cys6 DNA-binding domain"/>
    <property type="match status" value="1"/>
</dbReference>
<evidence type="ECO:0000256" key="1">
    <source>
        <dbReference type="ARBA" id="ARBA00004123"/>
    </source>
</evidence>
<keyword evidence="3" id="KW-0805">Transcription regulation</keyword>
<evidence type="ECO:0000313" key="9">
    <source>
        <dbReference type="EMBL" id="KAF1914430.1"/>
    </source>
</evidence>
<name>A0A6A5QHY2_AMPQU</name>
<dbReference type="PROSITE" id="PS00463">
    <property type="entry name" value="ZN2_CY6_FUNGAL_1"/>
    <property type="match status" value="1"/>
</dbReference>
<evidence type="ECO:0000256" key="6">
    <source>
        <dbReference type="ARBA" id="ARBA00023242"/>
    </source>
</evidence>
<dbReference type="CDD" id="cd00067">
    <property type="entry name" value="GAL4"/>
    <property type="match status" value="1"/>
</dbReference>
<keyword evidence="2" id="KW-0479">Metal-binding</keyword>
<organism evidence="9 10">
    <name type="scientific">Ampelomyces quisqualis</name>
    <name type="common">Powdery mildew agent</name>
    <dbReference type="NCBI Taxonomy" id="50730"/>
    <lineage>
        <taxon>Eukaryota</taxon>
        <taxon>Fungi</taxon>
        <taxon>Dikarya</taxon>
        <taxon>Ascomycota</taxon>
        <taxon>Pezizomycotina</taxon>
        <taxon>Dothideomycetes</taxon>
        <taxon>Pleosporomycetidae</taxon>
        <taxon>Pleosporales</taxon>
        <taxon>Pleosporineae</taxon>
        <taxon>Phaeosphaeriaceae</taxon>
        <taxon>Ampelomyces</taxon>
    </lineage>
</organism>
<sequence length="537" mass="60465">MSFPLSRNGSERRRYRACEQCHRLKIKCDVSTSPEGSCDRCSRNRLVCEPAAPRLQRDRINELEAQIEELKHVIREKSSSTTPGRSPASPPKDYDNSVLSFLDARIPSFKQQELLYQYANQARAAWPMIRTPLELDSIRAKSPMLLLSVLVYTISHERQGTELEVHDELVRKAMHIIGDAVIGRGQRSIEIVQVLLIAAFWNKPTRKGQQGSCYQLIQLATDMAIDLGIAGFEWQPSPVAYFSRHEDPTSPEARRTWLACFVALSTSSISMRRPNTVPWNDHHQECLFQLEITGDPADILLCQIVRIIQLIEEIHSRMRLCQLGTFVDGNDYDTHVAMENLRNKVDGWAAQIPPSLAASQTLKVWHHVAMVHIYEVVLHTPTNKGSFAAPFIPGRIAVKDIPKPTHIILPLQAALVELVQNCQAVIDTASAMNAQLVLGLPTFCFAPTVLYSLYLLVTALVAATDPSNTYGQCLPRDCFGIEECSQKLRSLTVRLKSLDPTMSSWTTRLVDATGWLEEWYKDYAAILIRYESNVSMA</sequence>
<dbReference type="GO" id="GO:0000981">
    <property type="term" value="F:DNA-binding transcription factor activity, RNA polymerase II-specific"/>
    <property type="evidence" value="ECO:0007669"/>
    <property type="project" value="InterPro"/>
</dbReference>
<dbReference type="AlphaFoldDB" id="A0A6A5QHY2"/>
<dbReference type="PANTHER" id="PTHR31845">
    <property type="entry name" value="FINGER DOMAIN PROTEIN, PUTATIVE-RELATED"/>
    <property type="match status" value="1"/>
</dbReference>